<evidence type="ECO:0000313" key="2">
    <source>
        <dbReference type="Proteomes" id="UP001143856"/>
    </source>
</evidence>
<dbReference type="EMBL" id="JAPDGR010000203">
    <property type="protein sequence ID" value="KAJ2993727.1"/>
    <property type="molecule type" value="Genomic_DNA"/>
</dbReference>
<reference evidence="1" key="1">
    <citation type="submission" date="2022-10" db="EMBL/GenBank/DDBJ databases">
        <title>Genome Sequence of Xylaria curta.</title>
        <authorList>
            <person name="Buettner E."/>
        </authorList>
    </citation>
    <scope>NUCLEOTIDE SEQUENCE</scope>
    <source>
        <strain evidence="1">Babe10</strain>
    </source>
</reference>
<evidence type="ECO:0000313" key="1">
    <source>
        <dbReference type="EMBL" id="KAJ2993727.1"/>
    </source>
</evidence>
<sequence length="741" mass="82928">MMFFLRVARVNNLIVRPTAKDTNIAIRSFPVSAYPSEPPLPDLYLTSLIIIAQWRTGILETQRRRMSTQLARSLGRRSAADTLGRIDSKCWELEKKGAEVEDLVQGPFSVFSTRLGVPAVPTSTQLVPPPLLSTSSLEAVVSPPTASLGEPDASVLAKPADPLPRIDECPQQVSDQLTQDVQGFDWNTDFVHNTDCDGNLDSLQPDIDLVAVPDIDDDLRRSLVFDPLLENSVLGVLIADELQSYDNIEFSYGTDSDGLAQYGVDNATSVPPSTTPCPLIHPPALTRRPDGCILPVHAESLFTYYKHEIFERNTQHCREDSPWRLFFFPLALETYAELSLWRETSQTRLALVFSLLSVSAFHRHAEEGANVVESTWHEVGVEYQAKAYIHLRNALIRETSGNTHIKYKELLMAILAISNISLSRGGLSRVFLLDAERLIRRHLKYNGATSFDFRLLHHMNSHIRVLSEIVGAPLEVPTDSPEYTEPPEKGGQFRLAEECYNLCLDPTANKEPGVAYSDIHLKIQGRWTNSLFPSVYGFPESLWTLLSQTITTMNEKARIDALNPPNLFLKGALMVHIQNLENIICSRTPLDLPGAQRPSHLAETSPDPLDQPAAKSLSQALHQAIMLYFYRNIFRLNPMILQDTASKIFDYIEPCMARLEDPDFAICVAWAVLVGACEATSPQLQERANSLLAKTDRRGIYLTHVPAQRAVASVWEKRQQCQGQAISWREHLFTGNEVVMV</sequence>
<keyword evidence="2" id="KW-1185">Reference proteome</keyword>
<organism evidence="1 2">
    <name type="scientific">Xylaria curta</name>
    <dbReference type="NCBI Taxonomy" id="42375"/>
    <lineage>
        <taxon>Eukaryota</taxon>
        <taxon>Fungi</taxon>
        <taxon>Dikarya</taxon>
        <taxon>Ascomycota</taxon>
        <taxon>Pezizomycotina</taxon>
        <taxon>Sordariomycetes</taxon>
        <taxon>Xylariomycetidae</taxon>
        <taxon>Xylariales</taxon>
        <taxon>Xylariaceae</taxon>
        <taxon>Xylaria</taxon>
    </lineage>
</organism>
<name>A0ACC1PJY9_9PEZI</name>
<comment type="caution">
    <text evidence="1">The sequence shown here is derived from an EMBL/GenBank/DDBJ whole genome shotgun (WGS) entry which is preliminary data.</text>
</comment>
<accession>A0ACC1PJY9</accession>
<gene>
    <name evidence="1" type="ORF">NUW58_g1760</name>
</gene>
<dbReference type="Proteomes" id="UP001143856">
    <property type="component" value="Unassembled WGS sequence"/>
</dbReference>
<protein>
    <submittedName>
        <fullName evidence="1">Uncharacterized protein</fullName>
    </submittedName>
</protein>
<proteinExistence type="predicted"/>